<dbReference type="RefSeq" id="WP_072966783.1">
    <property type="nucleotide sequence ID" value="NZ_FRAJ01000009.1"/>
</dbReference>
<proteinExistence type="predicted"/>
<protein>
    <submittedName>
        <fullName evidence="2">Uncharacterized protein</fullName>
    </submittedName>
</protein>
<reference evidence="2 3" key="1">
    <citation type="submission" date="2016-11" db="EMBL/GenBank/DDBJ databases">
        <authorList>
            <person name="Jaros S."/>
            <person name="Januszkiewicz K."/>
            <person name="Wedrychowicz H."/>
        </authorList>
    </citation>
    <scope>NUCLEOTIDE SEQUENCE [LARGE SCALE GENOMIC DNA]</scope>
    <source>
        <strain evidence="2 3">DSM 14501</strain>
    </source>
</reference>
<feature type="transmembrane region" description="Helical" evidence="1">
    <location>
        <begin position="6"/>
        <end position="25"/>
    </location>
</feature>
<keyword evidence="3" id="KW-1185">Reference proteome</keyword>
<gene>
    <name evidence="2" type="ORF">SAMN02745883_01317</name>
</gene>
<evidence type="ECO:0000313" key="3">
    <source>
        <dbReference type="Proteomes" id="UP000184082"/>
    </source>
</evidence>
<evidence type="ECO:0000313" key="2">
    <source>
        <dbReference type="EMBL" id="SHK11631.1"/>
    </source>
</evidence>
<keyword evidence="1" id="KW-1133">Transmembrane helix</keyword>
<dbReference type="EMBL" id="FRAJ01000009">
    <property type="protein sequence ID" value="SHK11631.1"/>
    <property type="molecule type" value="Genomic_DNA"/>
</dbReference>
<organism evidence="2 3">
    <name type="scientific">Caminicella sporogenes DSM 14501</name>
    <dbReference type="NCBI Taxonomy" id="1121266"/>
    <lineage>
        <taxon>Bacteria</taxon>
        <taxon>Bacillati</taxon>
        <taxon>Bacillota</taxon>
        <taxon>Clostridia</taxon>
        <taxon>Peptostreptococcales</taxon>
        <taxon>Caminicellaceae</taxon>
        <taxon>Caminicella</taxon>
    </lineage>
</organism>
<keyword evidence="1" id="KW-0472">Membrane</keyword>
<accession>A0A1M6PUL5</accession>
<evidence type="ECO:0000256" key="1">
    <source>
        <dbReference type="SAM" id="Phobius"/>
    </source>
</evidence>
<keyword evidence="1" id="KW-0812">Transmembrane</keyword>
<dbReference type="AlphaFoldDB" id="A0A1M6PUL5"/>
<dbReference type="Proteomes" id="UP000184082">
    <property type="component" value="Unassembled WGS sequence"/>
</dbReference>
<dbReference type="STRING" id="1121266.SAMN02745883_01317"/>
<name>A0A1M6PUL5_9FIRM</name>
<sequence length="119" mass="14093">MLFRYVLEVLFLAVTIAFLGAWGIVKQQNKGRELIQRLFLKIQKKVIKELKIKGSLNIKEIEKIIKNTKASLFWSRDKVKVVEPKLLAKQLVEYMLENEIIKEKNDKGRKVYILYEDKK</sequence>